<keyword evidence="4" id="KW-1185">Reference proteome</keyword>
<feature type="compositionally biased region" description="Acidic residues" evidence="1">
    <location>
        <begin position="277"/>
        <end position="301"/>
    </location>
</feature>
<dbReference type="Gene3D" id="1.20.1280.50">
    <property type="match status" value="1"/>
</dbReference>
<name>A0AAV1D617_OLDCO</name>
<evidence type="ECO:0000259" key="2">
    <source>
        <dbReference type="Pfam" id="PF00646"/>
    </source>
</evidence>
<accession>A0AAV1D617</accession>
<dbReference type="PANTHER" id="PTHR38926:SF81">
    <property type="entry name" value="F-BOX DOMAIN-CONTAINING PROTEIN"/>
    <property type="match status" value="1"/>
</dbReference>
<dbReference type="InterPro" id="IPR001810">
    <property type="entry name" value="F-box_dom"/>
</dbReference>
<feature type="domain" description="F-box" evidence="2">
    <location>
        <begin position="24"/>
        <end position="67"/>
    </location>
</feature>
<reference evidence="3" key="1">
    <citation type="submission" date="2023-03" db="EMBL/GenBank/DDBJ databases">
        <authorList>
            <person name="Julca I."/>
        </authorList>
    </citation>
    <scope>NUCLEOTIDE SEQUENCE</scope>
</reference>
<dbReference type="SUPFAM" id="SSF52047">
    <property type="entry name" value="RNI-like"/>
    <property type="match status" value="1"/>
</dbReference>
<dbReference type="Gene3D" id="3.80.10.10">
    <property type="entry name" value="Ribonuclease Inhibitor"/>
    <property type="match status" value="2"/>
</dbReference>
<dbReference type="InterPro" id="IPR032675">
    <property type="entry name" value="LRR_dom_sf"/>
</dbReference>
<feature type="region of interest" description="Disordered" evidence="1">
    <location>
        <begin position="273"/>
        <end position="301"/>
    </location>
</feature>
<dbReference type="PANTHER" id="PTHR38926">
    <property type="entry name" value="F-BOX DOMAIN CONTAINING PROTEIN, EXPRESSED"/>
    <property type="match status" value="1"/>
</dbReference>
<dbReference type="Pfam" id="PF00646">
    <property type="entry name" value="F-box"/>
    <property type="match status" value="1"/>
</dbReference>
<dbReference type="SUPFAM" id="SSF81383">
    <property type="entry name" value="F-box domain"/>
    <property type="match status" value="1"/>
</dbReference>
<evidence type="ECO:0000256" key="1">
    <source>
        <dbReference type="SAM" id="MobiDB-lite"/>
    </source>
</evidence>
<dbReference type="EMBL" id="OX459121">
    <property type="protein sequence ID" value="CAI9102901.1"/>
    <property type="molecule type" value="Genomic_DNA"/>
</dbReference>
<dbReference type="InterPro" id="IPR036047">
    <property type="entry name" value="F-box-like_dom_sf"/>
</dbReference>
<organism evidence="3 4">
    <name type="scientific">Oldenlandia corymbosa var. corymbosa</name>
    <dbReference type="NCBI Taxonomy" id="529605"/>
    <lineage>
        <taxon>Eukaryota</taxon>
        <taxon>Viridiplantae</taxon>
        <taxon>Streptophyta</taxon>
        <taxon>Embryophyta</taxon>
        <taxon>Tracheophyta</taxon>
        <taxon>Spermatophyta</taxon>
        <taxon>Magnoliopsida</taxon>
        <taxon>eudicotyledons</taxon>
        <taxon>Gunneridae</taxon>
        <taxon>Pentapetalae</taxon>
        <taxon>asterids</taxon>
        <taxon>lamiids</taxon>
        <taxon>Gentianales</taxon>
        <taxon>Rubiaceae</taxon>
        <taxon>Rubioideae</taxon>
        <taxon>Spermacoceae</taxon>
        <taxon>Hedyotis-Oldenlandia complex</taxon>
        <taxon>Oldenlandia</taxon>
    </lineage>
</organism>
<evidence type="ECO:0000313" key="3">
    <source>
        <dbReference type="EMBL" id="CAI9102901.1"/>
    </source>
</evidence>
<dbReference type="AlphaFoldDB" id="A0AAV1D617"/>
<evidence type="ECO:0000313" key="4">
    <source>
        <dbReference type="Proteomes" id="UP001161247"/>
    </source>
</evidence>
<protein>
    <submittedName>
        <fullName evidence="3">OLC1v1001270C1</fullName>
    </submittedName>
</protein>
<sequence>MEANKSIRVSDETQNGILQLSRRWDEMSPELLSIIFRKIGPVDEMVRSVSLVCRGWLETVAGPDCWEEIELQQWCRSHWNSTSSRSDGARLKVDSVVRRLVRWSKCTFKKLSASRLGDAGFSYVSNCGRCLKILHIPVSEITDQMVIRHARSLVSLTELDISYCFMITFKGLEAFGKQCKSLTHLKRNMPPLESCEADDKEALTIANTMARLQHLEFEFGRLTDVGVSAIFSECEALSYLSIHGCWNVMLEGDLEERSKKLLLFIRPYVFDRNDSEGLSENEGTEADSGSEEEEYVCVDSE</sequence>
<dbReference type="Proteomes" id="UP001161247">
    <property type="component" value="Chromosome 4"/>
</dbReference>
<proteinExistence type="predicted"/>
<gene>
    <name evidence="3" type="ORF">OLC1_LOCUS12167</name>
</gene>